<dbReference type="RefSeq" id="WP_258386459.1">
    <property type="nucleotide sequence ID" value="NZ_CP091430.1"/>
</dbReference>
<gene>
    <name evidence="2" type="ORF">L1F29_00420</name>
</gene>
<dbReference type="Gene3D" id="3.20.20.80">
    <property type="entry name" value="Glycosidases"/>
    <property type="match status" value="1"/>
</dbReference>
<sequence length="423" mass="47586">MHKFRSLGKAILTGVTLLSIALVMNSCSSIERRSEVILPELKEPPQVNHKPASILQQKLSIKANTGRKQTFVIKQRNGEALRSQTAHPPRKGIHTPVRGIYVSGWIAGDRKRMSRLIQLVDETDLNAMVIDVKNDYGNLTYRSSLPEVKAIQADRNPLIGDIRSLLSTLRAKQIYTIGRVVVFKDPLYAQRLPSGALQKKTGGVWIDRKGKSWVDPYVRSVQEYNMKIAEEAARLGFDEIQFDYVRFPDHGPRLNEEVQFGHANGVSKAEIIGDFLRQARSRVHAAGALVSADVFGLVTSAKDDMGIGQSWQAISSTVDFISPMTYPSHYSNGMYGISQPDLHPSKVIRQAMIDANQRNGYLRKNGKPAAEIRPWLQSFTATWIHPHQHYGMNEIRLQIQAAKEQGVNQFLLWSSNCKYDYHS</sequence>
<protein>
    <submittedName>
        <fullName evidence="2">Glycoside hydrolase</fullName>
    </submittedName>
</protein>
<feature type="domain" description="DUF4015" evidence="1">
    <location>
        <begin position="99"/>
        <end position="419"/>
    </location>
</feature>
<evidence type="ECO:0000259" key="1">
    <source>
        <dbReference type="Pfam" id="PF13200"/>
    </source>
</evidence>
<reference evidence="2" key="1">
    <citation type="submission" date="2022-01" db="EMBL/GenBank/DDBJ databases">
        <title>Paenibacillus spongiae sp. nov., isolated from marine sponge.</title>
        <authorList>
            <person name="Li Z."/>
            <person name="Zhang M."/>
        </authorList>
    </citation>
    <scope>NUCLEOTIDE SEQUENCE</scope>
    <source>
        <strain evidence="2">PHS-Z3</strain>
    </source>
</reference>
<dbReference type="InterPro" id="IPR017853">
    <property type="entry name" value="GH"/>
</dbReference>
<organism evidence="2 3">
    <name type="scientific">Paenibacillus spongiae</name>
    <dbReference type="NCBI Taxonomy" id="2909671"/>
    <lineage>
        <taxon>Bacteria</taxon>
        <taxon>Bacillati</taxon>
        <taxon>Bacillota</taxon>
        <taxon>Bacilli</taxon>
        <taxon>Bacillales</taxon>
        <taxon>Paenibacillaceae</taxon>
        <taxon>Paenibacillus</taxon>
    </lineage>
</organism>
<dbReference type="EMBL" id="CP091430">
    <property type="protein sequence ID" value="UVI30395.1"/>
    <property type="molecule type" value="Genomic_DNA"/>
</dbReference>
<accession>A0ABY5SA44</accession>
<dbReference type="SUPFAM" id="SSF51445">
    <property type="entry name" value="(Trans)glycosidases"/>
    <property type="match status" value="1"/>
</dbReference>
<keyword evidence="3" id="KW-1185">Reference proteome</keyword>
<dbReference type="Proteomes" id="UP001057877">
    <property type="component" value="Chromosome"/>
</dbReference>
<dbReference type="GO" id="GO:0016787">
    <property type="term" value="F:hydrolase activity"/>
    <property type="evidence" value="ECO:0007669"/>
    <property type="project" value="UniProtKB-KW"/>
</dbReference>
<dbReference type="InterPro" id="IPR025275">
    <property type="entry name" value="DUF4015"/>
</dbReference>
<evidence type="ECO:0000313" key="2">
    <source>
        <dbReference type="EMBL" id="UVI30395.1"/>
    </source>
</evidence>
<evidence type="ECO:0000313" key="3">
    <source>
        <dbReference type="Proteomes" id="UP001057877"/>
    </source>
</evidence>
<dbReference type="Pfam" id="PF13200">
    <property type="entry name" value="DUF4015"/>
    <property type="match status" value="1"/>
</dbReference>
<keyword evidence="2" id="KW-0378">Hydrolase</keyword>
<name>A0ABY5SA44_9BACL</name>
<proteinExistence type="predicted"/>